<comment type="caution">
    <text evidence="2">The sequence shown here is derived from an EMBL/GenBank/DDBJ whole genome shotgun (WGS) entry which is preliminary data.</text>
</comment>
<reference evidence="2 3" key="1">
    <citation type="submission" date="2010-12" db="EMBL/GenBank/DDBJ databases">
        <authorList>
            <person name="Muzny D."/>
            <person name="Qin X."/>
            <person name="Deng J."/>
            <person name="Jiang H."/>
            <person name="Liu Y."/>
            <person name="Qu J."/>
            <person name="Song X.-Z."/>
            <person name="Zhang L."/>
            <person name="Thornton R."/>
            <person name="Coyle M."/>
            <person name="Francisco L."/>
            <person name="Jackson L."/>
            <person name="Javaid M."/>
            <person name="Korchina V."/>
            <person name="Kovar C."/>
            <person name="Mata R."/>
            <person name="Mathew T."/>
            <person name="Ngo R."/>
            <person name="Nguyen L."/>
            <person name="Nguyen N."/>
            <person name="Okwuonu G."/>
            <person name="Ongeri F."/>
            <person name="Pham C."/>
            <person name="Simmons D."/>
            <person name="Wilczek-Boney K."/>
            <person name="Hale W."/>
            <person name="Jakkamsetti A."/>
            <person name="Pham P."/>
            <person name="Ruth R."/>
            <person name="San Lucas F."/>
            <person name="Warren J."/>
            <person name="Zhang J."/>
            <person name="Zhao Z."/>
            <person name="Zhou C."/>
            <person name="Zhu D."/>
            <person name="Lee S."/>
            <person name="Bess C."/>
            <person name="Blankenburg K."/>
            <person name="Forbes L."/>
            <person name="Fu Q."/>
            <person name="Gubbala S."/>
            <person name="Hirani K."/>
            <person name="Jayaseelan J.C."/>
            <person name="Lara F."/>
            <person name="Munidasa M."/>
            <person name="Palculict T."/>
            <person name="Patil S."/>
            <person name="Pu L.-L."/>
            <person name="Saada N."/>
            <person name="Tang L."/>
            <person name="Weissenberger G."/>
            <person name="Zhu Y."/>
            <person name="Hemphill L."/>
            <person name="Shang Y."/>
            <person name="Youmans B."/>
            <person name="Ayvaz T."/>
            <person name="Ross M."/>
            <person name="Santibanez J."/>
            <person name="Aqrawi P."/>
            <person name="Gross S."/>
            <person name="Joshi V."/>
            <person name="Fowler G."/>
            <person name="Nazareth L."/>
            <person name="Reid J."/>
            <person name="Worley K."/>
            <person name="Petrosino J."/>
            <person name="Highlander S."/>
            <person name="Gibbs R."/>
        </authorList>
    </citation>
    <scope>NUCLEOTIDE SEQUENCE [LARGE SCALE GENOMIC DNA]</scope>
    <source>
        <strain evidence="2 3">ATCC 51599</strain>
    </source>
</reference>
<accession>E7RY71</accession>
<keyword evidence="1" id="KW-0812">Transmembrane</keyword>
<dbReference type="AlphaFoldDB" id="E7RY71"/>
<name>E7RY71_9BURK</name>
<gene>
    <name evidence="2" type="ORF">HMPREF0551_1635</name>
</gene>
<evidence type="ECO:0000256" key="1">
    <source>
        <dbReference type="SAM" id="Phobius"/>
    </source>
</evidence>
<keyword evidence="3" id="KW-1185">Reference proteome</keyword>
<evidence type="ECO:0008006" key="4">
    <source>
        <dbReference type="Google" id="ProtNLM"/>
    </source>
</evidence>
<feature type="transmembrane region" description="Helical" evidence="1">
    <location>
        <begin position="70"/>
        <end position="99"/>
    </location>
</feature>
<evidence type="ECO:0000313" key="3">
    <source>
        <dbReference type="Proteomes" id="UP000011021"/>
    </source>
</evidence>
<sequence>MQDNTATIDTQQSDSLRNIVLGCYAASLLGPFISIGMLNVPVMLVAWFYSSRARDTAYEDHLKQLIQTPLICLVLMVVVIFTRILALPGSIALIGWFLYRMVKGALRAYRREPFSD</sequence>
<dbReference type="RefSeq" id="WP_005673950.1">
    <property type="nucleotide sequence ID" value="NZ_CP146288.1"/>
</dbReference>
<keyword evidence="1" id="KW-0472">Membrane</keyword>
<organism evidence="2 3">
    <name type="scientific">Lautropia mirabilis ATCC 51599</name>
    <dbReference type="NCBI Taxonomy" id="887898"/>
    <lineage>
        <taxon>Bacteria</taxon>
        <taxon>Pseudomonadati</taxon>
        <taxon>Pseudomonadota</taxon>
        <taxon>Betaproteobacteria</taxon>
        <taxon>Burkholderiales</taxon>
        <taxon>Burkholderiaceae</taxon>
        <taxon>Lautropia</taxon>
    </lineage>
</organism>
<dbReference type="STRING" id="887898.HMPREF0551_1635"/>
<dbReference type="EMBL" id="AEQP01000013">
    <property type="protein sequence ID" value="EFV94645.1"/>
    <property type="molecule type" value="Genomic_DNA"/>
</dbReference>
<proteinExistence type="predicted"/>
<evidence type="ECO:0000313" key="2">
    <source>
        <dbReference type="EMBL" id="EFV94645.1"/>
    </source>
</evidence>
<feature type="transmembrane region" description="Helical" evidence="1">
    <location>
        <begin position="24"/>
        <end position="49"/>
    </location>
</feature>
<keyword evidence="1" id="KW-1133">Transmembrane helix</keyword>
<dbReference type="HOGENOM" id="CLU_2093772_0_0_4"/>
<protein>
    <recommendedName>
        <fullName evidence="4">DUF4870 domain-containing protein</fullName>
    </recommendedName>
</protein>
<dbReference type="Proteomes" id="UP000011021">
    <property type="component" value="Unassembled WGS sequence"/>
</dbReference>